<dbReference type="InterPro" id="IPR013656">
    <property type="entry name" value="PAS_4"/>
</dbReference>
<evidence type="ECO:0000313" key="5">
    <source>
        <dbReference type="EMBL" id="TWT51279.1"/>
    </source>
</evidence>
<keyword evidence="2" id="KW-0238">DNA-binding</keyword>
<reference evidence="5 6" key="1">
    <citation type="submission" date="2019-02" db="EMBL/GenBank/DDBJ databases">
        <title>Deep-cultivation of Planctomycetes and their phenomic and genomic characterization uncovers novel biology.</title>
        <authorList>
            <person name="Wiegand S."/>
            <person name="Jogler M."/>
            <person name="Boedeker C."/>
            <person name="Pinto D."/>
            <person name="Vollmers J."/>
            <person name="Rivas-Marin E."/>
            <person name="Kohn T."/>
            <person name="Peeters S.H."/>
            <person name="Heuer A."/>
            <person name="Rast P."/>
            <person name="Oberbeckmann S."/>
            <person name="Bunk B."/>
            <person name="Jeske O."/>
            <person name="Meyerdierks A."/>
            <person name="Storesund J.E."/>
            <person name="Kallscheuer N."/>
            <person name="Luecker S."/>
            <person name="Lage O.M."/>
            <person name="Pohl T."/>
            <person name="Merkel B.J."/>
            <person name="Hornburger P."/>
            <person name="Mueller R.-W."/>
            <person name="Bruemmer F."/>
            <person name="Labrenz M."/>
            <person name="Spormann A.M."/>
            <person name="Op Den Camp H."/>
            <person name="Overmann J."/>
            <person name="Amann R."/>
            <person name="Jetten M.S.M."/>
            <person name="Mascher T."/>
            <person name="Medema M.H."/>
            <person name="Devos D.P."/>
            <person name="Kaster A.-K."/>
            <person name="Ovreas L."/>
            <person name="Rohde M."/>
            <person name="Galperin M.Y."/>
            <person name="Jogler C."/>
        </authorList>
    </citation>
    <scope>NUCLEOTIDE SEQUENCE [LARGE SCALE GENOMIC DNA]</scope>
    <source>
        <strain evidence="5 6">Pla22</strain>
    </source>
</reference>
<dbReference type="Pfam" id="PF12833">
    <property type="entry name" value="HTH_18"/>
    <property type="match status" value="1"/>
</dbReference>
<dbReference type="PROSITE" id="PS01124">
    <property type="entry name" value="HTH_ARAC_FAMILY_2"/>
    <property type="match status" value="1"/>
</dbReference>
<dbReference type="Proteomes" id="UP000316598">
    <property type="component" value="Unassembled WGS sequence"/>
</dbReference>
<keyword evidence="6" id="KW-1185">Reference proteome</keyword>
<dbReference type="AlphaFoldDB" id="A0A5C5WMF9"/>
<dbReference type="SUPFAM" id="SSF46689">
    <property type="entry name" value="Homeodomain-like"/>
    <property type="match status" value="2"/>
</dbReference>
<dbReference type="InterPro" id="IPR000014">
    <property type="entry name" value="PAS"/>
</dbReference>
<evidence type="ECO:0000259" key="4">
    <source>
        <dbReference type="PROSITE" id="PS01124"/>
    </source>
</evidence>
<dbReference type="Gene3D" id="3.30.450.20">
    <property type="entry name" value="PAS domain"/>
    <property type="match status" value="1"/>
</dbReference>
<keyword evidence="3" id="KW-0804">Transcription</keyword>
<dbReference type="Gene3D" id="1.10.10.60">
    <property type="entry name" value="Homeodomain-like"/>
    <property type="match status" value="1"/>
</dbReference>
<evidence type="ECO:0000256" key="2">
    <source>
        <dbReference type="ARBA" id="ARBA00023125"/>
    </source>
</evidence>
<dbReference type="SUPFAM" id="SSF55785">
    <property type="entry name" value="PYP-like sensor domain (PAS domain)"/>
    <property type="match status" value="1"/>
</dbReference>
<dbReference type="Pfam" id="PF08448">
    <property type="entry name" value="PAS_4"/>
    <property type="match status" value="1"/>
</dbReference>
<dbReference type="InterPro" id="IPR018062">
    <property type="entry name" value="HTH_AraC-typ_CS"/>
</dbReference>
<feature type="domain" description="HTH araC/xylS-type" evidence="4">
    <location>
        <begin position="148"/>
        <end position="246"/>
    </location>
</feature>
<keyword evidence="1" id="KW-0805">Transcription regulation</keyword>
<evidence type="ECO:0000256" key="3">
    <source>
        <dbReference type="ARBA" id="ARBA00023163"/>
    </source>
</evidence>
<evidence type="ECO:0000256" key="1">
    <source>
        <dbReference type="ARBA" id="ARBA00023015"/>
    </source>
</evidence>
<dbReference type="InterPro" id="IPR018060">
    <property type="entry name" value="HTH_AraC"/>
</dbReference>
<dbReference type="GO" id="GO:0043565">
    <property type="term" value="F:sequence-specific DNA binding"/>
    <property type="evidence" value="ECO:0007669"/>
    <property type="project" value="InterPro"/>
</dbReference>
<dbReference type="CDD" id="cd00130">
    <property type="entry name" value="PAS"/>
    <property type="match status" value="1"/>
</dbReference>
<dbReference type="OrthoDB" id="9806208at2"/>
<accession>A0A5C5WMF9</accession>
<proteinExistence type="predicted"/>
<gene>
    <name evidence="5" type="primary">pchR</name>
    <name evidence="5" type="ORF">Pla22_40560</name>
</gene>
<sequence>MQRKFQCLRSQLFNSLGDATELLRLFDFLPGVYLYVKDRQGRFVGMNAQWVEMRGAQSQDELIGKTDADLHPLYWARQYQEEDRRVMESAIELPNQVWLVPAGDGKLSTFVSSKIPIHGRKRDVIGIAGVMYQSHPSPTDNASTNPTEIATDIIAARFRGPLEIKQIAAEVNLSVSQLNRRFRDSYQISPSEYLQRVRIHEASRLLADSDLSIGVVALDCGFYDQAHLSRSFKKRFGMTPREFRIESQES</sequence>
<comment type="caution">
    <text evidence="5">The sequence shown here is derived from an EMBL/GenBank/DDBJ whole genome shotgun (WGS) entry which is preliminary data.</text>
</comment>
<dbReference type="PANTHER" id="PTHR46796">
    <property type="entry name" value="HTH-TYPE TRANSCRIPTIONAL ACTIVATOR RHAS-RELATED"/>
    <property type="match status" value="1"/>
</dbReference>
<name>A0A5C5WMF9_9BACT</name>
<dbReference type="InterPro" id="IPR050204">
    <property type="entry name" value="AraC_XylS_family_regulators"/>
</dbReference>
<dbReference type="InterPro" id="IPR009057">
    <property type="entry name" value="Homeodomain-like_sf"/>
</dbReference>
<dbReference type="GO" id="GO:0003700">
    <property type="term" value="F:DNA-binding transcription factor activity"/>
    <property type="evidence" value="ECO:0007669"/>
    <property type="project" value="InterPro"/>
</dbReference>
<dbReference type="InterPro" id="IPR035965">
    <property type="entry name" value="PAS-like_dom_sf"/>
</dbReference>
<dbReference type="SMART" id="SM00342">
    <property type="entry name" value="HTH_ARAC"/>
    <property type="match status" value="1"/>
</dbReference>
<dbReference type="EMBL" id="SJPI01000002">
    <property type="protein sequence ID" value="TWT51279.1"/>
    <property type="molecule type" value="Genomic_DNA"/>
</dbReference>
<evidence type="ECO:0000313" key="6">
    <source>
        <dbReference type="Proteomes" id="UP000316598"/>
    </source>
</evidence>
<dbReference type="PANTHER" id="PTHR46796:SF13">
    <property type="entry name" value="HTH-TYPE TRANSCRIPTIONAL ACTIVATOR RHAS"/>
    <property type="match status" value="1"/>
</dbReference>
<protein>
    <submittedName>
        <fullName evidence="5">Regulatory protein PchR</fullName>
    </submittedName>
</protein>
<dbReference type="PROSITE" id="PS00041">
    <property type="entry name" value="HTH_ARAC_FAMILY_1"/>
    <property type="match status" value="1"/>
</dbReference>
<organism evidence="5 6">
    <name type="scientific">Rubripirellula amarantea</name>
    <dbReference type="NCBI Taxonomy" id="2527999"/>
    <lineage>
        <taxon>Bacteria</taxon>
        <taxon>Pseudomonadati</taxon>
        <taxon>Planctomycetota</taxon>
        <taxon>Planctomycetia</taxon>
        <taxon>Pirellulales</taxon>
        <taxon>Pirellulaceae</taxon>
        <taxon>Rubripirellula</taxon>
    </lineage>
</organism>
<dbReference type="RefSeq" id="WP_146516357.1">
    <property type="nucleotide sequence ID" value="NZ_SJPI01000002.1"/>
</dbReference>